<sequence length="132" mass="14679">MPRKTLRYKGFLTYELDYDYLAENTLAIITVASVIVIAVVISNWPYLIVAYGAQALQSGLSPIAYSLLYTILAVFLVAVGAIAPHFAESIRPKGFKKITEKRRLEINFYVMVSLLALVSVTVLALSFQYLPS</sequence>
<feature type="transmembrane region" description="Helical" evidence="1">
    <location>
        <begin position="108"/>
        <end position="130"/>
    </location>
</feature>
<evidence type="ECO:0000313" key="2">
    <source>
        <dbReference type="EMBL" id="HHP67773.1"/>
    </source>
</evidence>
<protein>
    <submittedName>
        <fullName evidence="2">Uncharacterized protein</fullName>
    </submittedName>
</protein>
<feature type="transmembrane region" description="Helical" evidence="1">
    <location>
        <begin position="21"/>
        <end position="44"/>
    </location>
</feature>
<keyword evidence="1" id="KW-1133">Transmembrane helix</keyword>
<dbReference type="EMBL" id="DRYK01000042">
    <property type="protein sequence ID" value="HHP67773.1"/>
    <property type="molecule type" value="Genomic_DNA"/>
</dbReference>
<accession>A0A7J3XYY9</accession>
<organism evidence="2">
    <name type="scientific">Thermogladius calderae</name>
    <dbReference type="NCBI Taxonomy" id="1200300"/>
    <lineage>
        <taxon>Archaea</taxon>
        <taxon>Thermoproteota</taxon>
        <taxon>Thermoprotei</taxon>
        <taxon>Desulfurococcales</taxon>
        <taxon>Desulfurococcaceae</taxon>
        <taxon>Thermogladius</taxon>
    </lineage>
</organism>
<gene>
    <name evidence="2" type="ORF">ENM60_03140</name>
</gene>
<name>A0A7J3XYY9_9CREN</name>
<evidence type="ECO:0000256" key="1">
    <source>
        <dbReference type="SAM" id="Phobius"/>
    </source>
</evidence>
<feature type="transmembrane region" description="Helical" evidence="1">
    <location>
        <begin position="64"/>
        <end position="87"/>
    </location>
</feature>
<keyword evidence="1" id="KW-0472">Membrane</keyword>
<comment type="caution">
    <text evidence="2">The sequence shown here is derived from an EMBL/GenBank/DDBJ whole genome shotgun (WGS) entry which is preliminary data.</text>
</comment>
<proteinExistence type="predicted"/>
<keyword evidence="1" id="KW-0812">Transmembrane</keyword>
<reference evidence="2" key="1">
    <citation type="journal article" date="2020" name="mSystems">
        <title>Genome- and Community-Level Interaction Insights into Carbon Utilization and Element Cycling Functions of Hydrothermarchaeota in Hydrothermal Sediment.</title>
        <authorList>
            <person name="Zhou Z."/>
            <person name="Liu Y."/>
            <person name="Xu W."/>
            <person name="Pan J."/>
            <person name="Luo Z.H."/>
            <person name="Li M."/>
        </authorList>
    </citation>
    <scope>NUCLEOTIDE SEQUENCE [LARGE SCALE GENOMIC DNA]</scope>
    <source>
        <strain evidence="2">SpSt-110</strain>
    </source>
</reference>
<dbReference type="AlphaFoldDB" id="A0A7J3XYY9"/>